<dbReference type="PIRSF" id="PIRSF038958">
    <property type="entry name" value="PG_synth_SpoVB"/>
    <property type="match status" value="1"/>
</dbReference>
<feature type="transmembrane region" description="Helical" evidence="6">
    <location>
        <begin position="192"/>
        <end position="210"/>
    </location>
</feature>
<feature type="transmembrane region" description="Helical" evidence="6">
    <location>
        <begin position="168"/>
        <end position="186"/>
    </location>
</feature>
<dbReference type="Proteomes" id="UP000481043">
    <property type="component" value="Unassembled WGS sequence"/>
</dbReference>
<gene>
    <name evidence="7" type="ORF">G4D63_20700</name>
</gene>
<comment type="caution">
    <text evidence="7">The sequence shown here is derived from an EMBL/GenBank/DDBJ whole genome shotgun (WGS) entry which is preliminary data.</text>
</comment>
<dbReference type="InterPro" id="IPR024923">
    <property type="entry name" value="PG_synth_SpoVB"/>
</dbReference>
<feature type="transmembrane region" description="Helical" evidence="6">
    <location>
        <begin position="398"/>
        <end position="417"/>
    </location>
</feature>
<dbReference type="PANTHER" id="PTHR30250">
    <property type="entry name" value="PST FAMILY PREDICTED COLANIC ACID TRANSPORTER"/>
    <property type="match status" value="1"/>
</dbReference>
<evidence type="ECO:0000313" key="8">
    <source>
        <dbReference type="Proteomes" id="UP000481043"/>
    </source>
</evidence>
<feature type="transmembrane region" description="Helical" evidence="6">
    <location>
        <begin position="53"/>
        <end position="75"/>
    </location>
</feature>
<evidence type="ECO:0000256" key="4">
    <source>
        <dbReference type="ARBA" id="ARBA00022989"/>
    </source>
</evidence>
<comment type="subcellular location">
    <subcellularLocation>
        <location evidence="1">Cell membrane</location>
        <topology evidence="1">Multi-pass membrane protein</topology>
    </subcellularLocation>
</comment>
<feature type="transmembrane region" description="Helical" evidence="6">
    <location>
        <begin position="423"/>
        <end position="442"/>
    </location>
</feature>
<keyword evidence="8" id="KW-1185">Reference proteome</keyword>
<organism evidence="7 8">
    <name type="scientific">Bacillus mesophilus</name>
    <dbReference type="NCBI Taxonomy" id="1808955"/>
    <lineage>
        <taxon>Bacteria</taxon>
        <taxon>Bacillati</taxon>
        <taxon>Bacillota</taxon>
        <taxon>Bacilli</taxon>
        <taxon>Bacillales</taxon>
        <taxon>Bacillaceae</taxon>
        <taxon>Bacillus</taxon>
    </lineage>
</organism>
<dbReference type="InterPro" id="IPR002797">
    <property type="entry name" value="Polysacc_synth"/>
</dbReference>
<dbReference type="InterPro" id="IPR050833">
    <property type="entry name" value="Poly_Biosynth_Transport"/>
</dbReference>
<evidence type="ECO:0000256" key="2">
    <source>
        <dbReference type="ARBA" id="ARBA00022475"/>
    </source>
</evidence>
<evidence type="ECO:0000256" key="3">
    <source>
        <dbReference type="ARBA" id="ARBA00022692"/>
    </source>
</evidence>
<feature type="transmembrane region" description="Helical" evidence="6">
    <location>
        <begin position="292"/>
        <end position="312"/>
    </location>
</feature>
<evidence type="ECO:0000256" key="1">
    <source>
        <dbReference type="ARBA" id="ARBA00004651"/>
    </source>
</evidence>
<feature type="transmembrane region" description="Helical" evidence="6">
    <location>
        <begin position="240"/>
        <end position="260"/>
    </location>
</feature>
<dbReference type="CDD" id="cd13124">
    <property type="entry name" value="MATE_SpoVB_like"/>
    <property type="match status" value="1"/>
</dbReference>
<protein>
    <submittedName>
        <fullName evidence="7">Polysaccharide biosynthesis protein</fullName>
    </submittedName>
</protein>
<keyword evidence="4 6" id="KW-1133">Transmembrane helix</keyword>
<sequence>MNVLKSSKQTFWHGALLLAVAGLLSKILSAVYRVPFQNIVGDVGFYIYQQVYPFYGIALALSLYGFPVVISKMMLEEKGGQSLDRQSILAISFCFLMVIGLVIFIGLYQFSSEVANMMGDRMLQKPIEMVSFSFLLIPVISVLRGFFQGNENMLPTALSQIAEQFIRVVTIIIVAYLLVLHEFTLYEVGAGAVFGSLTGGFAAIAILLIFQMRNIERLSIKQYKPIFTLHNIKRFPYKNLILNSLAICLTGLTLVLLQMVDSFTLYNQLLYYGLSSEEAKVSKGVFDRGQPLLQLGVVLATSLSLSLVPAIAKAKQNGEHTHLLKHARIALKISLVVGTGATIGLIAIMKYTNHMLFTNINGSQTLSILVISILFTSVSLTALAILQGLGLIKQSAWFILMGVGVKWILNALLVPLYGSMGAAIATVLSVFVIAICSLILLYRVFKRGKMLQPILLGKIVIAGALMFIFVKLYEWLFFTMFAMEVSRITSTYFAISAALMGGVAFIVLILALRTFNKDEISDWSILKKRIKS</sequence>
<dbReference type="PANTHER" id="PTHR30250:SF29">
    <property type="entry name" value="POLYSACCHARIDE BIOSYNTHESIS PROTEIN C-TERMINAL DOMAIN-CONTAINING PROTEIN"/>
    <property type="match status" value="1"/>
</dbReference>
<feature type="transmembrane region" description="Helical" evidence="6">
    <location>
        <begin position="130"/>
        <end position="147"/>
    </location>
</feature>
<name>A0A6M0QCM9_9BACI</name>
<dbReference type="AlphaFoldDB" id="A0A6M0QCM9"/>
<feature type="transmembrane region" description="Helical" evidence="6">
    <location>
        <begin position="454"/>
        <end position="473"/>
    </location>
</feature>
<proteinExistence type="predicted"/>
<keyword evidence="2" id="KW-1003">Cell membrane</keyword>
<dbReference type="GO" id="GO:0005886">
    <property type="term" value="C:plasma membrane"/>
    <property type="evidence" value="ECO:0007669"/>
    <property type="project" value="UniProtKB-SubCell"/>
</dbReference>
<feature type="transmembrane region" description="Helical" evidence="6">
    <location>
        <begin position="364"/>
        <end position="386"/>
    </location>
</feature>
<dbReference type="EMBL" id="JAAIWM010000014">
    <property type="protein sequence ID" value="NEY74122.1"/>
    <property type="molecule type" value="Genomic_DNA"/>
</dbReference>
<dbReference type="RefSeq" id="WP_163181986.1">
    <property type="nucleotide sequence ID" value="NZ_JAAIWM010000014.1"/>
</dbReference>
<dbReference type="Pfam" id="PF01943">
    <property type="entry name" value="Polysacc_synt"/>
    <property type="match status" value="1"/>
</dbReference>
<feature type="transmembrane region" description="Helical" evidence="6">
    <location>
        <begin position="493"/>
        <end position="512"/>
    </location>
</feature>
<feature type="transmembrane region" description="Helical" evidence="6">
    <location>
        <begin position="87"/>
        <end position="110"/>
    </location>
</feature>
<accession>A0A6M0QCM9</accession>
<evidence type="ECO:0000256" key="5">
    <source>
        <dbReference type="ARBA" id="ARBA00023136"/>
    </source>
</evidence>
<reference evidence="7 8" key="1">
    <citation type="submission" date="2020-02" db="EMBL/GenBank/DDBJ databases">
        <title>Bacillus aquiflavi sp. nov., isolated from yellow water of strong flavor Chinese baijiu in Yibin region of China.</title>
        <authorList>
            <person name="Xie J."/>
        </authorList>
    </citation>
    <scope>NUCLEOTIDE SEQUENCE [LARGE SCALE GENOMIC DNA]</scope>
    <source>
        <strain evidence="7 8">SA4</strain>
    </source>
</reference>
<keyword evidence="3 6" id="KW-0812">Transmembrane</keyword>
<evidence type="ECO:0000256" key="6">
    <source>
        <dbReference type="SAM" id="Phobius"/>
    </source>
</evidence>
<evidence type="ECO:0000313" key="7">
    <source>
        <dbReference type="EMBL" id="NEY74122.1"/>
    </source>
</evidence>
<feature type="transmembrane region" description="Helical" evidence="6">
    <location>
        <begin position="333"/>
        <end position="352"/>
    </location>
</feature>
<keyword evidence="5 6" id="KW-0472">Membrane</keyword>